<keyword evidence="3" id="KW-1003">Cell membrane</keyword>
<evidence type="ECO:0000256" key="3">
    <source>
        <dbReference type="ARBA" id="ARBA00022475"/>
    </source>
</evidence>
<comment type="similarity">
    <text evidence="1">Belongs to the ABC transporter superfamily.</text>
</comment>
<dbReference type="InterPro" id="IPR050166">
    <property type="entry name" value="ABC_transporter_ATP-bind"/>
</dbReference>
<feature type="region of interest" description="Disordered" evidence="7">
    <location>
        <begin position="264"/>
        <end position="291"/>
    </location>
</feature>
<dbReference type="Pfam" id="PF00005">
    <property type="entry name" value="ABC_tran"/>
    <property type="match status" value="1"/>
</dbReference>
<proteinExistence type="inferred from homology"/>
<dbReference type="Proteomes" id="UP000656319">
    <property type="component" value="Unassembled WGS sequence"/>
</dbReference>
<evidence type="ECO:0000256" key="5">
    <source>
        <dbReference type="ARBA" id="ARBA00022741"/>
    </source>
</evidence>
<keyword evidence="5" id="KW-0547">Nucleotide-binding</keyword>
<dbReference type="SUPFAM" id="SSF52540">
    <property type="entry name" value="P-loop containing nucleoside triphosphate hydrolases"/>
    <property type="match status" value="1"/>
</dbReference>
<reference evidence="9 10" key="1">
    <citation type="submission" date="2020-10" db="EMBL/GenBank/DDBJ databases">
        <authorList>
            <person name="Peeters C."/>
        </authorList>
    </citation>
    <scope>NUCLEOTIDE SEQUENCE [LARGE SCALE GENOMIC DNA]</scope>
    <source>
        <strain evidence="9 10">LMG 27952</strain>
    </source>
</reference>
<evidence type="ECO:0000256" key="6">
    <source>
        <dbReference type="ARBA" id="ARBA00022840"/>
    </source>
</evidence>
<dbReference type="PANTHER" id="PTHR42788">
    <property type="entry name" value="TAURINE IMPORT ATP-BINDING PROTEIN-RELATED"/>
    <property type="match status" value="1"/>
</dbReference>
<evidence type="ECO:0000256" key="2">
    <source>
        <dbReference type="ARBA" id="ARBA00022448"/>
    </source>
</evidence>
<dbReference type="InterPro" id="IPR017871">
    <property type="entry name" value="ABC_transporter-like_CS"/>
</dbReference>
<dbReference type="InterPro" id="IPR027417">
    <property type="entry name" value="P-loop_NTPase"/>
</dbReference>
<evidence type="ECO:0000313" key="10">
    <source>
        <dbReference type="Proteomes" id="UP000656319"/>
    </source>
</evidence>
<evidence type="ECO:0000256" key="7">
    <source>
        <dbReference type="SAM" id="MobiDB-lite"/>
    </source>
</evidence>
<dbReference type="CDD" id="cd03293">
    <property type="entry name" value="ABC_NrtD_SsuB_transporters"/>
    <property type="match status" value="1"/>
</dbReference>
<dbReference type="GO" id="GO:0005524">
    <property type="term" value="F:ATP binding"/>
    <property type="evidence" value="ECO:0007669"/>
    <property type="project" value="UniProtKB-KW"/>
</dbReference>
<keyword evidence="4" id="KW-0997">Cell inner membrane</keyword>
<comment type="caution">
    <text evidence="9">The sequence shown here is derived from an EMBL/GenBank/DDBJ whole genome shotgun (WGS) entry which is preliminary data.</text>
</comment>
<keyword evidence="10" id="KW-1185">Reference proteome</keyword>
<evidence type="ECO:0000313" key="9">
    <source>
        <dbReference type="EMBL" id="CAD6527363.1"/>
    </source>
</evidence>
<keyword evidence="4" id="KW-0472">Membrane</keyword>
<protein>
    <submittedName>
        <fullName evidence="9">Vitamin B12 import ATP-binding protein BtuD</fullName>
    </submittedName>
</protein>
<dbReference type="InterPro" id="IPR003439">
    <property type="entry name" value="ABC_transporter-like_ATP-bd"/>
</dbReference>
<sequence length="291" mass="32307">MIRIANQLNLRENQMSAIEPEGLDILHVSKRYGAGESALVVLDDVTLHVRPGEFVSVLGASGCGKSTLLRLIAGLDAGYSGAIMMRGERVGDTSLERGIVFQDHRLFPWLTAEQNILAALRNAPLSAREKHEAVAEHIALVGLAGFERAYPHQLSGGMAQRVAIARGLVNRPRVLLLDEPFGALDALTRSRLQNELLRIWERERITMILVTHDVDEAIYLGDRVVTMAPRPGRIRRIVDVTLPRPRERADPRFVRLRDEILADFSDATTPPGDTLLPDTPAHSSGQWRMAW</sequence>
<gene>
    <name evidence="9" type="primary">btuD_7</name>
    <name evidence="9" type="ORF">LMG27952_02021</name>
</gene>
<feature type="domain" description="ABC transporter" evidence="8">
    <location>
        <begin position="23"/>
        <end position="254"/>
    </location>
</feature>
<evidence type="ECO:0000256" key="4">
    <source>
        <dbReference type="ARBA" id="ARBA00022519"/>
    </source>
</evidence>
<dbReference type="SMART" id="SM00382">
    <property type="entry name" value="AAA"/>
    <property type="match status" value="1"/>
</dbReference>
<keyword evidence="2" id="KW-0813">Transport</keyword>
<dbReference type="PROSITE" id="PS50893">
    <property type="entry name" value="ABC_TRANSPORTER_2"/>
    <property type="match status" value="1"/>
</dbReference>
<accession>A0ABM8NIC4</accession>
<dbReference type="PROSITE" id="PS00211">
    <property type="entry name" value="ABC_TRANSPORTER_1"/>
    <property type="match status" value="1"/>
</dbReference>
<feature type="compositionally biased region" description="Polar residues" evidence="7">
    <location>
        <begin position="281"/>
        <end position="291"/>
    </location>
</feature>
<dbReference type="Gene3D" id="3.40.50.300">
    <property type="entry name" value="P-loop containing nucleotide triphosphate hydrolases"/>
    <property type="match status" value="1"/>
</dbReference>
<keyword evidence="6 9" id="KW-0067">ATP-binding</keyword>
<name>A0ABM8NIC4_9BURK</name>
<organism evidence="9 10">
    <name type="scientific">Paraburkholderia hiiakae</name>
    <dbReference type="NCBI Taxonomy" id="1081782"/>
    <lineage>
        <taxon>Bacteria</taxon>
        <taxon>Pseudomonadati</taxon>
        <taxon>Pseudomonadota</taxon>
        <taxon>Betaproteobacteria</taxon>
        <taxon>Burkholderiales</taxon>
        <taxon>Burkholderiaceae</taxon>
        <taxon>Paraburkholderia</taxon>
    </lineage>
</organism>
<evidence type="ECO:0000256" key="1">
    <source>
        <dbReference type="ARBA" id="ARBA00005417"/>
    </source>
</evidence>
<dbReference type="EMBL" id="CAJHCQ010000004">
    <property type="protein sequence ID" value="CAD6527363.1"/>
    <property type="molecule type" value="Genomic_DNA"/>
</dbReference>
<dbReference type="PANTHER" id="PTHR42788:SF13">
    <property type="entry name" value="ALIPHATIC SULFONATES IMPORT ATP-BINDING PROTEIN SSUB"/>
    <property type="match status" value="1"/>
</dbReference>
<dbReference type="InterPro" id="IPR003593">
    <property type="entry name" value="AAA+_ATPase"/>
</dbReference>
<evidence type="ECO:0000259" key="8">
    <source>
        <dbReference type="PROSITE" id="PS50893"/>
    </source>
</evidence>
<feature type="compositionally biased region" description="Low complexity" evidence="7">
    <location>
        <begin position="268"/>
        <end position="280"/>
    </location>
</feature>